<dbReference type="SMART" id="SM00922">
    <property type="entry name" value="MR_MLE"/>
    <property type="match status" value="1"/>
</dbReference>
<dbReference type="Gene3D" id="3.20.20.120">
    <property type="entry name" value="Enolase-like C-terminal domain"/>
    <property type="match status" value="1"/>
</dbReference>
<gene>
    <name evidence="2" type="ORF">CUN48_02755</name>
</gene>
<proteinExistence type="predicted"/>
<evidence type="ECO:0000259" key="1">
    <source>
        <dbReference type="SMART" id="SM00922"/>
    </source>
</evidence>
<dbReference type="Proteomes" id="UP000230790">
    <property type="component" value="Unassembled WGS sequence"/>
</dbReference>
<dbReference type="PANTHER" id="PTHR48080">
    <property type="entry name" value="D-GALACTONATE DEHYDRATASE-RELATED"/>
    <property type="match status" value="1"/>
</dbReference>
<comment type="caution">
    <text evidence="2">The sequence shown here is derived from an EMBL/GenBank/DDBJ whole genome shotgun (WGS) entry which is preliminary data.</text>
</comment>
<organism evidence="2 3">
    <name type="scientific">Candidatus Thermofonsia Clade 3 bacterium</name>
    <dbReference type="NCBI Taxonomy" id="2364212"/>
    <lineage>
        <taxon>Bacteria</taxon>
        <taxon>Bacillati</taxon>
        <taxon>Chloroflexota</taxon>
        <taxon>Candidatus Thermofontia</taxon>
        <taxon>Candidatus Thermofonsia Clade 3</taxon>
    </lineage>
</organism>
<dbReference type="SUPFAM" id="SSF51604">
    <property type="entry name" value="Enolase C-terminal domain-like"/>
    <property type="match status" value="1"/>
</dbReference>
<dbReference type="InterPro" id="IPR034593">
    <property type="entry name" value="DgoD-like"/>
</dbReference>
<dbReference type="InterPro" id="IPR013342">
    <property type="entry name" value="Mandelate_racemase_C"/>
</dbReference>
<name>A0A2M8QFU9_9CHLR</name>
<dbReference type="InterPro" id="IPR029065">
    <property type="entry name" value="Enolase_C-like"/>
</dbReference>
<protein>
    <recommendedName>
        <fullName evidence="1">Mandelate racemase/muconate lactonizing enzyme C-terminal domain-containing protein</fullName>
    </recommendedName>
</protein>
<reference evidence="2 3" key="1">
    <citation type="submission" date="2017-11" db="EMBL/GenBank/DDBJ databases">
        <title>Evolution of Phototrophy in the Chloroflexi Phylum Driven by Horizontal Gene Transfer.</title>
        <authorList>
            <person name="Ward L.M."/>
            <person name="Hemp J."/>
            <person name="Shih P.M."/>
            <person name="Mcglynn S.E."/>
            <person name="Fischer W."/>
        </authorList>
    </citation>
    <scope>NUCLEOTIDE SEQUENCE [LARGE SCALE GENOMIC DNA]</scope>
    <source>
        <strain evidence="2">JP3_7</strain>
    </source>
</reference>
<evidence type="ECO:0000313" key="3">
    <source>
        <dbReference type="Proteomes" id="UP000230790"/>
    </source>
</evidence>
<dbReference type="Pfam" id="PF13378">
    <property type="entry name" value="MR_MLE_C"/>
    <property type="match status" value="1"/>
</dbReference>
<dbReference type="AlphaFoldDB" id="A0A2M8QFU9"/>
<sequence length="267" mass="29998">MTYAFEMALHDWMGKRNRCRMVDLLGGSVRERVPVDAWRGRQTPEDLRRIVAQARARGFRGIEMKSKLGDPTVAQVRAIKEAGGDDFGVTIDPMWQWLSPHDALHTLKQLEAFSNLRIEDPFPWEQSEMWQRARQATAAPLVLHTRTMSVLKHGLQHGYADNFNCSGYVAEFMAMAHAVEVAGYCCWHGSSLELGVGQAAVLHAAAAARACTMPSDLQSAYIREHTLVTWDWPYADSTLPIPSGPGLGIELDRDALQRYRRAFAEFN</sequence>
<dbReference type="EMBL" id="PGTN01000010">
    <property type="protein sequence ID" value="PJF48622.1"/>
    <property type="molecule type" value="Genomic_DNA"/>
</dbReference>
<evidence type="ECO:0000313" key="2">
    <source>
        <dbReference type="EMBL" id="PJF48622.1"/>
    </source>
</evidence>
<feature type="domain" description="Mandelate racemase/muconate lactonizing enzyme C-terminal" evidence="1">
    <location>
        <begin position="44"/>
        <end position="139"/>
    </location>
</feature>
<dbReference type="InterPro" id="IPR036849">
    <property type="entry name" value="Enolase-like_C_sf"/>
</dbReference>
<accession>A0A2M8QFU9</accession>